<gene>
    <name evidence="3" type="ORF">FIM25_08955</name>
</gene>
<proteinExistence type="inferred from homology"/>
<dbReference type="InterPro" id="IPR001920">
    <property type="entry name" value="Asp/Glu_race"/>
</dbReference>
<comment type="similarity">
    <text evidence="1">Belongs to the aspartate/glutamate racemases family.</text>
</comment>
<protein>
    <submittedName>
        <fullName evidence="3">Aspartate/glutamate racemase family protein</fullName>
    </submittedName>
</protein>
<comment type="caution">
    <text evidence="3">The sequence shown here is derived from an EMBL/GenBank/DDBJ whole genome shotgun (WGS) entry which is preliminary data.</text>
</comment>
<organism evidence="3 4">
    <name type="scientific">Desulfobotulus mexicanus</name>
    <dbReference type="NCBI Taxonomy" id="2586642"/>
    <lineage>
        <taxon>Bacteria</taxon>
        <taxon>Pseudomonadati</taxon>
        <taxon>Thermodesulfobacteriota</taxon>
        <taxon>Desulfobacteria</taxon>
        <taxon>Desulfobacterales</taxon>
        <taxon>Desulfobacteraceae</taxon>
        <taxon>Desulfobotulus</taxon>
    </lineage>
</organism>
<dbReference type="GO" id="GO:0047661">
    <property type="term" value="F:amino-acid racemase activity"/>
    <property type="evidence" value="ECO:0007669"/>
    <property type="project" value="InterPro"/>
</dbReference>
<dbReference type="Pfam" id="PF01177">
    <property type="entry name" value="Asp_Glu_race"/>
    <property type="match status" value="1"/>
</dbReference>
<dbReference type="InterPro" id="IPR015942">
    <property type="entry name" value="Asp/Glu/hydantoin_racemase"/>
</dbReference>
<dbReference type="RefSeq" id="WP_139448403.1">
    <property type="nucleotide sequence ID" value="NZ_VDMB01000009.1"/>
</dbReference>
<dbReference type="SUPFAM" id="SSF53681">
    <property type="entry name" value="Aspartate/glutamate racemase"/>
    <property type="match status" value="2"/>
</dbReference>
<dbReference type="PANTHER" id="PTHR21198:SF7">
    <property type="entry name" value="ASPARTATE-GLUTAMATE RACEMASE FAMILY"/>
    <property type="match status" value="1"/>
</dbReference>
<dbReference type="AlphaFoldDB" id="A0A5Q4VAY6"/>
<dbReference type="InterPro" id="IPR004380">
    <property type="entry name" value="Asp_race"/>
</dbReference>
<dbReference type="PROSITE" id="PS00923">
    <property type="entry name" value="ASP_GLU_RACEMASE_1"/>
    <property type="match status" value="1"/>
</dbReference>
<keyword evidence="2" id="KW-0413">Isomerase</keyword>
<evidence type="ECO:0000313" key="4">
    <source>
        <dbReference type="Proteomes" id="UP000321899"/>
    </source>
</evidence>
<evidence type="ECO:0000313" key="3">
    <source>
        <dbReference type="EMBL" id="TYT74705.1"/>
    </source>
</evidence>
<dbReference type="NCBIfam" id="TIGR00035">
    <property type="entry name" value="asp_race"/>
    <property type="match status" value="1"/>
</dbReference>
<evidence type="ECO:0000256" key="2">
    <source>
        <dbReference type="ARBA" id="ARBA00023235"/>
    </source>
</evidence>
<keyword evidence="4" id="KW-1185">Reference proteome</keyword>
<name>A0A5Q4VAY6_9BACT</name>
<dbReference type="InterPro" id="IPR018187">
    <property type="entry name" value="Asp/Glu_racemase_AS_1"/>
</dbReference>
<evidence type="ECO:0000256" key="1">
    <source>
        <dbReference type="ARBA" id="ARBA00007847"/>
    </source>
</evidence>
<dbReference type="EMBL" id="VDMB01000009">
    <property type="protein sequence ID" value="TYT74705.1"/>
    <property type="molecule type" value="Genomic_DNA"/>
</dbReference>
<dbReference type="Gene3D" id="3.40.50.1860">
    <property type="match status" value="2"/>
</dbReference>
<accession>A0A5Q4VAY6</accession>
<sequence length="241" mass="25579">MECRKEKVVGILGGMGPAATVDLMKRVIDLTPANDDADHIRMIVDNNPGVPSRIKALIEGTGESPGPCMADMARGLESWGADFIVIPCNTAHYYYEDVKKAVSVPVVHLVDLTASVVAERLPEKSKAGIMASPAVVNTGLYDKAFGPYGVSVLYPCPADQEKLLEVIRAVKAGSTGKDIRDRFAAIAANLMEEGAGILVLACTELGVIGEGIDAEIIDTSDVLASEIVNIVKNEALPFEKK</sequence>
<dbReference type="PANTHER" id="PTHR21198">
    <property type="entry name" value="GLUTAMATE RACEMASE"/>
    <property type="match status" value="1"/>
</dbReference>
<dbReference type="OrthoDB" id="9803739at2"/>
<dbReference type="Proteomes" id="UP000321899">
    <property type="component" value="Unassembled WGS sequence"/>
</dbReference>
<reference evidence="3 4" key="1">
    <citation type="submission" date="2019-06" db="EMBL/GenBank/DDBJ databases">
        <title>Desulfobotulus mexicanus sp. nov., a novel sulfate-reducing bacterium isolated from the sediment of an alkaline crater lake in Mexico.</title>
        <authorList>
            <person name="Hirschler-Rea A."/>
        </authorList>
    </citation>
    <scope>NUCLEOTIDE SEQUENCE [LARGE SCALE GENOMIC DNA]</scope>
    <source>
        <strain evidence="3 4">PAR22N</strain>
    </source>
</reference>